<dbReference type="Proteomes" id="UP000655589">
    <property type="component" value="Unassembled WGS sequence"/>
</dbReference>
<feature type="compositionally biased region" description="Polar residues" evidence="2">
    <location>
        <begin position="282"/>
        <end position="293"/>
    </location>
</feature>
<protein>
    <recommendedName>
        <fullName evidence="4">OmpA-like domain-containing protein</fullName>
    </recommendedName>
</protein>
<reference evidence="5" key="2">
    <citation type="submission" date="2020-09" db="EMBL/GenBank/DDBJ databases">
        <authorList>
            <person name="Sun Q."/>
            <person name="Ohkuma M."/>
        </authorList>
    </citation>
    <scope>NUCLEOTIDE SEQUENCE</scope>
    <source>
        <strain evidence="5">JCM 3051</strain>
    </source>
</reference>
<accession>A0A8H9L5E7</accession>
<dbReference type="SUPFAM" id="SSF103088">
    <property type="entry name" value="OmpA-like"/>
    <property type="match status" value="1"/>
</dbReference>
<dbReference type="Gene3D" id="1.25.40.10">
    <property type="entry name" value="Tetratricopeptide repeat domain"/>
    <property type="match status" value="1"/>
</dbReference>
<dbReference type="RefSeq" id="WP_189087147.1">
    <property type="nucleotide sequence ID" value="NZ_BMPT01000018.1"/>
</dbReference>
<reference evidence="5" key="1">
    <citation type="journal article" date="2014" name="Int. J. Syst. Evol. Microbiol.">
        <title>Complete genome sequence of Corynebacterium casei LMG S-19264T (=DSM 44701T), isolated from a smear-ripened cheese.</title>
        <authorList>
            <consortium name="US DOE Joint Genome Institute (JGI-PGF)"/>
            <person name="Walter F."/>
            <person name="Albersmeier A."/>
            <person name="Kalinowski J."/>
            <person name="Ruckert C."/>
        </authorList>
    </citation>
    <scope>NUCLEOTIDE SEQUENCE</scope>
    <source>
        <strain evidence="5">JCM 3051</strain>
    </source>
</reference>
<evidence type="ECO:0000259" key="4">
    <source>
        <dbReference type="PROSITE" id="PS51123"/>
    </source>
</evidence>
<organism evidence="5 6">
    <name type="scientific">Promicromonospora citrea</name>
    <dbReference type="NCBI Taxonomy" id="43677"/>
    <lineage>
        <taxon>Bacteria</taxon>
        <taxon>Bacillati</taxon>
        <taxon>Actinomycetota</taxon>
        <taxon>Actinomycetes</taxon>
        <taxon>Micrococcales</taxon>
        <taxon>Promicromonosporaceae</taxon>
        <taxon>Promicromonospora</taxon>
    </lineage>
</organism>
<dbReference type="PANTHER" id="PTHR30329">
    <property type="entry name" value="STATOR ELEMENT OF FLAGELLAR MOTOR COMPLEX"/>
    <property type="match status" value="1"/>
</dbReference>
<evidence type="ECO:0000313" key="6">
    <source>
        <dbReference type="Proteomes" id="UP000655589"/>
    </source>
</evidence>
<evidence type="ECO:0000313" key="5">
    <source>
        <dbReference type="EMBL" id="GGM38341.1"/>
    </source>
</evidence>
<dbReference type="GO" id="GO:0016020">
    <property type="term" value="C:membrane"/>
    <property type="evidence" value="ECO:0007669"/>
    <property type="project" value="UniProtKB-UniRule"/>
</dbReference>
<name>A0A8H9L5E7_9MICO</name>
<dbReference type="SUPFAM" id="SSF48452">
    <property type="entry name" value="TPR-like"/>
    <property type="match status" value="1"/>
</dbReference>
<dbReference type="InterPro" id="IPR036737">
    <property type="entry name" value="OmpA-like_sf"/>
</dbReference>
<dbReference type="Gene3D" id="3.30.1330.60">
    <property type="entry name" value="OmpA-like domain"/>
    <property type="match status" value="1"/>
</dbReference>
<dbReference type="EMBL" id="BMPT01000018">
    <property type="protein sequence ID" value="GGM38341.1"/>
    <property type="molecule type" value="Genomic_DNA"/>
</dbReference>
<keyword evidence="1 3" id="KW-0472">Membrane</keyword>
<feature type="region of interest" description="Disordered" evidence="2">
    <location>
        <begin position="265"/>
        <end position="293"/>
    </location>
</feature>
<dbReference type="AlphaFoldDB" id="A0A8H9L5E7"/>
<feature type="domain" description="OmpA-like" evidence="4">
    <location>
        <begin position="174"/>
        <end position="293"/>
    </location>
</feature>
<evidence type="ECO:0000256" key="3">
    <source>
        <dbReference type="SAM" id="Phobius"/>
    </source>
</evidence>
<evidence type="ECO:0000256" key="2">
    <source>
        <dbReference type="SAM" id="MobiDB-lite"/>
    </source>
</evidence>
<dbReference type="InterPro" id="IPR006665">
    <property type="entry name" value="OmpA-like"/>
</dbReference>
<gene>
    <name evidence="5" type="ORF">GCM10010102_37370</name>
</gene>
<proteinExistence type="predicted"/>
<dbReference type="InterPro" id="IPR011990">
    <property type="entry name" value="TPR-like_helical_dom_sf"/>
</dbReference>
<keyword evidence="3" id="KW-1133">Transmembrane helix</keyword>
<evidence type="ECO:0000256" key="1">
    <source>
        <dbReference type="PROSITE-ProRule" id="PRU00473"/>
    </source>
</evidence>
<keyword evidence="3" id="KW-0812">Transmembrane</keyword>
<dbReference type="InterPro" id="IPR050330">
    <property type="entry name" value="Bact_OuterMem_StrucFunc"/>
</dbReference>
<comment type="caution">
    <text evidence="5">The sequence shown here is derived from an EMBL/GenBank/DDBJ whole genome shotgun (WGS) entry which is preliminary data.</text>
</comment>
<feature type="transmembrane region" description="Helical" evidence="3">
    <location>
        <begin position="86"/>
        <end position="110"/>
    </location>
</feature>
<dbReference type="PANTHER" id="PTHR30329:SF21">
    <property type="entry name" value="LIPOPROTEIN YIAD-RELATED"/>
    <property type="match status" value="1"/>
</dbReference>
<sequence length="293" mass="29595">MSALAEAARLARAGRYDDARRALEPLGGATSDDVAVLDLLARVHAQQGDLAAADECWARAESLDPEHTGARDGRRRIRAVWGRRRGVGAGAAGVATVLLLAGGGAAGWALAPATAPAAPRATASAADPGLTEAVDRLEREIDRLRGRAGESDGDEAVRRLVAALDDPRWTARADGGVVTVVLRDGAFAAGGAETTDAGQEALAGLGAALRGRDVEVAVVGHTSDTPPVPGGPDNAAVGLDRALAGAQVIAAEADLPLGAVRVATSGDAAPPHPNTDEAGRARNQTVTVTITPR</sequence>
<dbReference type="PROSITE" id="PS51123">
    <property type="entry name" value="OMPA_2"/>
    <property type="match status" value="1"/>
</dbReference>
<keyword evidence="6" id="KW-1185">Reference proteome</keyword>